<dbReference type="SUPFAM" id="SSF49303">
    <property type="entry name" value="beta-Galactosidase/glucuronidase domain"/>
    <property type="match status" value="1"/>
</dbReference>
<dbReference type="InterPro" id="IPR051913">
    <property type="entry name" value="GH2_Domain-Containing"/>
</dbReference>
<dbReference type="PANTHER" id="PTHR42732:SF1">
    <property type="entry name" value="BETA-MANNOSIDASE"/>
    <property type="match status" value="1"/>
</dbReference>
<keyword evidence="2 9" id="KW-0378">Hydrolase</keyword>
<dbReference type="Pfam" id="PF02836">
    <property type="entry name" value="Glyco_hydro_2_C"/>
    <property type="match status" value="1"/>
</dbReference>
<organism evidence="9 10">
    <name type="scientific">Streptomyces vulcanius</name>
    <dbReference type="NCBI Taxonomy" id="1441876"/>
    <lineage>
        <taxon>Bacteria</taxon>
        <taxon>Bacillati</taxon>
        <taxon>Actinomycetota</taxon>
        <taxon>Actinomycetes</taxon>
        <taxon>Kitasatosporales</taxon>
        <taxon>Streptomycetaceae</taxon>
        <taxon>Streptomyces</taxon>
    </lineage>
</organism>
<keyword evidence="10" id="KW-1185">Reference proteome</keyword>
<evidence type="ECO:0000256" key="1">
    <source>
        <dbReference type="ARBA" id="ARBA00007401"/>
    </source>
</evidence>
<comment type="similarity">
    <text evidence="1">Belongs to the glycosyl hydrolase 2 family.</text>
</comment>
<dbReference type="InterPro" id="IPR006102">
    <property type="entry name" value="Ig-like_GH2"/>
</dbReference>
<dbReference type="InterPro" id="IPR008979">
    <property type="entry name" value="Galactose-bd-like_sf"/>
</dbReference>
<dbReference type="InterPro" id="IPR040605">
    <property type="entry name" value="Glyco_hydro2_dom5"/>
</dbReference>
<feature type="domain" description="Glycoside hydrolase family 2 immunoglobulin-like beta-sandwich" evidence="4">
    <location>
        <begin position="158"/>
        <end position="270"/>
    </location>
</feature>
<dbReference type="RefSeq" id="WP_381182489.1">
    <property type="nucleotide sequence ID" value="NZ_JBHSFK010000030.1"/>
</dbReference>
<dbReference type="InterPro" id="IPR036156">
    <property type="entry name" value="Beta-gal/glucu_dom_sf"/>
</dbReference>
<dbReference type="PANTHER" id="PTHR42732">
    <property type="entry name" value="BETA-GALACTOSIDASE"/>
    <property type="match status" value="1"/>
</dbReference>
<dbReference type="Proteomes" id="UP001595839">
    <property type="component" value="Unassembled WGS sequence"/>
</dbReference>
<dbReference type="Pfam" id="PF16355">
    <property type="entry name" value="DUF4982"/>
    <property type="match status" value="1"/>
</dbReference>
<dbReference type="InterPro" id="IPR006101">
    <property type="entry name" value="Glyco_hydro_2"/>
</dbReference>
<dbReference type="InterPro" id="IPR013783">
    <property type="entry name" value="Ig-like_fold"/>
</dbReference>
<dbReference type="InterPro" id="IPR017853">
    <property type="entry name" value="GH"/>
</dbReference>
<evidence type="ECO:0000259" key="7">
    <source>
        <dbReference type="Pfam" id="PF18565"/>
    </source>
</evidence>
<proteinExistence type="inferred from homology"/>
<feature type="domain" description="Glycoside hydrolase family 2" evidence="7">
    <location>
        <begin position="711"/>
        <end position="811"/>
    </location>
</feature>
<sequence>MFRQSFNRGWTAGPAETSFASAVAGENDQEVTLPHDAVRDLERGAAVSEGAHTGYFPGGYFHYSKTFDVPEAFRDKSVFLEFEGVYRDAVVYINEEFVAQRPNGYSRFNVQCDPYLRYGQPNSIRVEARAHLDSRWYSGAGIHRDTHLIVGDPVHIALDGVRITTPQADDELAVVVVAVTVVNEERFTRTMRVSTNIADADGTTVAEGTAPVTLLPGTSASARLRLHVPRPALWDVDSPNRYVARTVLSDANADADGEAVDEEHTTFGIRTLQLDPAHGLRINGRTVKLRGACIHHDTGLLGAAAISRAEERRIEILKAAGFNAVRSAHNPLSVAALDACDRLGMLVLDEAFDAWTKPKRPFDYSLAFPEWWERDVEAMVTKDFNHPSVIMYSIGNEIFETGSPVGSTWGRRLAEKVRELDDTRFVTNAVNGLVAVPDELPSLVVGSTEGPTDINSLITALGEKINEFSASQLVSERTEESHAVLDVSGINYGDARYVPDSISFPNRLILGTETFPGHIDELWRLVSENSHVLGDFTWTGWDYLGESGVGRTDYLDDGPKEDMLGGIHDVFPALTAGCGDIDITGHRRPMSYYRETVFGLREQPYIAVHRPESHGRAMFQTPWSWADAVSSWSWDVEAGSPVTVDVYSSADEVELLLDSAPLERVKVGGHKACIARFESAYQPGELTAVAYRAGVETGRCVLRSAGADLRLAVAADRSEIGADDKDLAYVSVELHDSAGNLASHRDRQVRVDVTGPAVLAGLGTGRTHTEERFDADTCTTFDGRAMAAVRPTGPGTIHVRVRAEGCPEATATVHAVEA</sequence>
<evidence type="ECO:0000259" key="4">
    <source>
        <dbReference type="Pfam" id="PF00703"/>
    </source>
</evidence>
<dbReference type="Pfam" id="PF00703">
    <property type="entry name" value="Glyco_hydro_2"/>
    <property type="match status" value="1"/>
</dbReference>
<feature type="domain" description="Glycoside hydrolase family 2 catalytic" evidence="5">
    <location>
        <begin position="280"/>
        <end position="430"/>
    </location>
</feature>
<dbReference type="Gene3D" id="2.60.40.10">
    <property type="entry name" value="Immunoglobulins"/>
    <property type="match status" value="3"/>
</dbReference>
<dbReference type="InterPro" id="IPR054593">
    <property type="entry name" value="Beta-mannosidase-like_N2"/>
</dbReference>
<keyword evidence="3" id="KW-0326">Glycosidase</keyword>
<dbReference type="Pfam" id="PF18565">
    <property type="entry name" value="Glyco_hydro2_C5"/>
    <property type="match status" value="1"/>
</dbReference>
<evidence type="ECO:0000259" key="6">
    <source>
        <dbReference type="Pfam" id="PF16355"/>
    </source>
</evidence>
<evidence type="ECO:0000313" key="10">
    <source>
        <dbReference type="Proteomes" id="UP001595839"/>
    </source>
</evidence>
<dbReference type="PRINTS" id="PR00132">
    <property type="entry name" value="GLHYDRLASE2"/>
</dbReference>
<dbReference type="SUPFAM" id="SSF51445">
    <property type="entry name" value="(Trans)glycosidases"/>
    <property type="match status" value="1"/>
</dbReference>
<dbReference type="GO" id="GO:0016787">
    <property type="term" value="F:hydrolase activity"/>
    <property type="evidence" value="ECO:0007669"/>
    <property type="project" value="UniProtKB-KW"/>
</dbReference>
<dbReference type="Gene3D" id="3.20.20.80">
    <property type="entry name" value="Glycosidases"/>
    <property type="match status" value="1"/>
</dbReference>
<evidence type="ECO:0000256" key="2">
    <source>
        <dbReference type="ARBA" id="ARBA00022801"/>
    </source>
</evidence>
<reference evidence="10" key="1">
    <citation type="journal article" date="2019" name="Int. J. Syst. Evol. Microbiol.">
        <title>The Global Catalogue of Microorganisms (GCM) 10K type strain sequencing project: providing services to taxonomists for standard genome sequencing and annotation.</title>
        <authorList>
            <consortium name="The Broad Institute Genomics Platform"/>
            <consortium name="The Broad Institute Genome Sequencing Center for Infectious Disease"/>
            <person name="Wu L."/>
            <person name="Ma J."/>
        </authorList>
    </citation>
    <scope>NUCLEOTIDE SEQUENCE [LARGE SCALE GENOMIC DNA]</scope>
    <source>
        <strain evidence="10">CGMCC 4.7177</strain>
    </source>
</reference>
<dbReference type="SUPFAM" id="SSF49785">
    <property type="entry name" value="Galactose-binding domain-like"/>
    <property type="match status" value="1"/>
</dbReference>
<dbReference type="EMBL" id="JBHSFK010000030">
    <property type="protein sequence ID" value="MFC4504966.1"/>
    <property type="molecule type" value="Genomic_DNA"/>
</dbReference>
<dbReference type="InterPro" id="IPR006103">
    <property type="entry name" value="Glyco_hydro_2_cat"/>
</dbReference>
<name>A0ABV9B305_9ACTN</name>
<evidence type="ECO:0000256" key="3">
    <source>
        <dbReference type="ARBA" id="ARBA00023295"/>
    </source>
</evidence>
<dbReference type="InterPro" id="IPR032311">
    <property type="entry name" value="DUF4982"/>
</dbReference>
<accession>A0ABV9B305</accession>
<feature type="domain" description="DUF4982" evidence="6">
    <location>
        <begin position="639"/>
        <end position="697"/>
    </location>
</feature>
<dbReference type="Pfam" id="PF22666">
    <property type="entry name" value="Glyco_hydro_2_N2"/>
    <property type="match status" value="1"/>
</dbReference>
<evidence type="ECO:0000313" key="9">
    <source>
        <dbReference type="EMBL" id="MFC4504966.1"/>
    </source>
</evidence>
<protein>
    <submittedName>
        <fullName evidence="9">Glycoside hydrolase family 2 TIM barrel-domain containing protein</fullName>
    </submittedName>
</protein>
<evidence type="ECO:0000259" key="8">
    <source>
        <dbReference type="Pfam" id="PF22666"/>
    </source>
</evidence>
<feature type="domain" description="Beta-mannosidase-like galactose-binding" evidence="8">
    <location>
        <begin position="61"/>
        <end position="133"/>
    </location>
</feature>
<dbReference type="Gene3D" id="2.60.120.260">
    <property type="entry name" value="Galactose-binding domain-like"/>
    <property type="match status" value="1"/>
</dbReference>
<comment type="caution">
    <text evidence="9">The sequence shown here is derived from an EMBL/GenBank/DDBJ whole genome shotgun (WGS) entry which is preliminary data.</text>
</comment>
<gene>
    <name evidence="9" type="ORF">ACFPIH_36640</name>
</gene>
<evidence type="ECO:0000259" key="5">
    <source>
        <dbReference type="Pfam" id="PF02836"/>
    </source>
</evidence>